<dbReference type="STRING" id="225345.CLCHR_15100"/>
<evidence type="ECO:0000313" key="2">
    <source>
        <dbReference type="EMBL" id="OPJ63695.1"/>
    </source>
</evidence>
<dbReference type="AlphaFoldDB" id="A0A1V4IV78"/>
<dbReference type="GO" id="GO:0019068">
    <property type="term" value="P:virion assembly"/>
    <property type="evidence" value="ECO:0007669"/>
    <property type="project" value="InterPro"/>
</dbReference>
<dbReference type="Pfam" id="PF05136">
    <property type="entry name" value="Phage_portal_2"/>
    <property type="match status" value="1"/>
</dbReference>
<evidence type="ECO:0000256" key="1">
    <source>
        <dbReference type="SAM" id="MobiDB-lite"/>
    </source>
</evidence>
<dbReference type="NCBIfam" id="TIGR01539">
    <property type="entry name" value="portal_lambda"/>
    <property type="match status" value="1"/>
</dbReference>
<comment type="caution">
    <text evidence="2">The sequence shown here is derived from an EMBL/GenBank/DDBJ whole genome shotgun (WGS) entry which is preliminary data.</text>
</comment>
<organism evidence="2 3">
    <name type="scientific">Clostridium chromiireducens</name>
    <dbReference type="NCBI Taxonomy" id="225345"/>
    <lineage>
        <taxon>Bacteria</taxon>
        <taxon>Bacillati</taxon>
        <taxon>Bacillota</taxon>
        <taxon>Clostridia</taxon>
        <taxon>Eubacteriales</taxon>
        <taxon>Clostridiaceae</taxon>
        <taxon>Clostridium</taxon>
    </lineage>
</organism>
<gene>
    <name evidence="2" type="ORF">CLCHR_15100</name>
</gene>
<name>A0A1V4IV78_9CLOT</name>
<evidence type="ECO:0000313" key="3">
    <source>
        <dbReference type="Proteomes" id="UP000191056"/>
    </source>
</evidence>
<feature type="region of interest" description="Disordered" evidence="1">
    <location>
        <begin position="503"/>
        <end position="546"/>
    </location>
</feature>
<dbReference type="Proteomes" id="UP000191056">
    <property type="component" value="Unassembled WGS sequence"/>
</dbReference>
<dbReference type="GO" id="GO:0005198">
    <property type="term" value="F:structural molecule activity"/>
    <property type="evidence" value="ECO:0007669"/>
    <property type="project" value="InterPro"/>
</dbReference>
<keyword evidence="3" id="KW-1185">Reference proteome</keyword>
<sequence length="546" mass="61261">MNALDKVINFVNPQAGLKRELARAHSKVVERFMNTGYSESGASTQKKALKGWNALSSSPEEDIDLNLWVLRNRCRDLYNSPLGRSAIQTTRTNVVGSGLKLKSRIDFNFLGISEDEADEWEQNVEREFALWAESVHCDSCKLNNFYEIQQLAQLTWLQSGDTFAVLKQDKPLPYMPYGLRIALIEADRVSTPNTLNNIFSNGIFAIEATADNGNRIVSGVEIDSNGAVVAYYICNRYPQSFYIMNNTVPLAWTRVEAFGKLTGRRNILHLMESERPEQRRGVPFLAPVIEPLKQLTRYTEAELMAAVVTGMFTVFIKSKGPSSEIPFGSMIPEDQQVPGNDREVNYELAPGAINVLQPDEDVEIANPGRPNTAFDGFVNALCRYVGAALEIPQELLQKSFQSSYSAARAALLEAWKMFRMRREWMSNSFCQPVYEEWLTQAVAMGRIRAPGFFDDPIVKKAWCGAEWNGPAPGQLDPLKEISAAEKRIQNGVSTREQETMEINGGNFDKNIQQAKREQRLMRESGLLEDSSSSLNQNTPKGGENIE</sequence>
<reference evidence="2 3" key="1">
    <citation type="submission" date="2017-03" db="EMBL/GenBank/DDBJ databases">
        <title>Genome sequence of Clostridium chromiireducens DSM 23318.</title>
        <authorList>
            <person name="Poehlein A."/>
            <person name="Daniel R."/>
        </authorList>
    </citation>
    <scope>NUCLEOTIDE SEQUENCE [LARGE SCALE GENOMIC DNA]</scope>
    <source>
        <strain evidence="2 3">DSM 23318</strain>
    </source>
</reference>
<proteinExistence type="predicted"/>
<dbReference type="EMBL" id="MZGT01000016">
    <property type="protein sequence ID" value="OPJ63695.1"/>
    <property type="molecule type" value="Genomic_DNA"/>
</dbReference>
<dbReference type="RefSeq" id="WP_079439080.1">
    <property type="nucleotide sequence ID" value="NZ_MZGT01000016.1"/>
</dbReference>
<dbReference type="InterPro" id="IPR006429">
    <property type="entry name" value="Phage_lambda_portal"/>
</dbReference>
<feature type="compositionally biased region" description="Low complexity" evidence="1">
    <location>
        <begin position="523"/>
        <end position="534"/>
    </location>
</feature>
<dbReference type="OrthoDB" id="9770450at2"/>
<protein>
    <submittedName>
        <fullName evidence="2">Phage portal protein, lambda family</fullName>
    </submittedName>
</protein>
<accession>A0A1V4IV78</accession>